<dbReference type="InterPro" id="IPR016181">
    <property type="entry name" value="Acyl_CoA_acyltransferase"/>
</dbReference>
<dbReference type="PROSITE" id="PS51186">
    <property type="entry name" value="GNAT"/>
    <property type="match status" value="1"/>
</dbReference>
<feature type="domain" description="N-acetyltransferase" evidence="1">
    <location>
        <begin position="5"/>
        <end position="155"/>
    </location>
</feature>
<evidence type="ECO:0000259" key="1">
    <source>
        <dbReference type="PROSITE" id="PS51186"/>
    </source>
</evidence>
<dbReference type="CDD" id="cd04301">
    <property type="entry name" value="NAT_SF"/>
    <property type="match status" value="1"/>
</dbReference>
<protein>
    <recommendedName>
        <fullName evidence="1">N-acetyltransferase domain-containing protein</fullName>
    </recommendedName>
</protein>
<dbReference type="Proteomes" id="UP000636793">
    <property type="component" value="Unassembled WGS sequence"/>
</dbReference>
<dbReference type="InterPro" id="IPR000182">
    <property type="entry name" value="GNAT_dom"/>
</dbReference>
<comment type="caution">
    <text evidence="2">The sequence shown here is derived from an EMBL/GenBank/DDBJ whole genome shotgun (WGS) entry which is preliminary data.</text>
</comment>
<dbReference type="Gene3D" id="3.40.630.30">
    <property type="match status" value="1"/>
</dbReference>
<gene>
    <name evidence="2" type="ORF">GCM10011492_44080</name>
</gene>
<dbReference type="PANTHER" id="PTHR43617:SF20">
    <property type="entry name" value="N-ALPHA-ACETYLTRANSFERASE RIMI"/>
    <property type="match status" value="1"/>
</dbReference>
<evidence type="ECO:0000313" key="2">
    <source>
        <dbReference type="EMBL" id="GGB48052.1"/>
    </source>
</evidence>
<keyword evidence="3" id="KW-1185">Reference proteome</keyword>
<dbReference type="PANTHER" id="PTHR43617">
    <property type="entry name" value="L-AMINO ACID N-ACETYLTRANSFERASE"/>
    <property type="match status" value="1"/>
</dbReference>
<dbReference type="Pfam" id="PF00583">
    <property type="entry name" value="Acetyltransf_1"/>
    <property type="match status" value="1"/>
</dbReference>
<reference evidence="2" key="1">
    <citation type="journal article" date="2014" name="Int. J. Syst. Evol. Microbiol.">
        <title>Complete genome sequence of Corynebacterium casei LMG S-19264T (=DSM 44701T), isolated from a smear-ripened cheese.</title>
        <authorList>
            <consortium name="US DOE Joint Genome Institute (JGI-PGF)"/>
            <person name="Walter F."/>
            <person name="Albersmeier A."/>
            <person name="Kalinowski J."/>
            <person name="Ruckert C."/>
        </authorList>
    </citation>
    <scope>NUCLEOTIDE SEQUENCE</scope>
    <source>
        <strain evidence="2">CGMCC 1.15085</strain>
    </source>
</reference>
<proteinExistence type="predicted"/>
<dbReference type="AlphaFoldDB" id="A0A916TJS4"/>
<dbReference type="GO" id="GO:0008999">
    <property type="term" value="F:protein-N-terminal-alanine acetyltransferase activity"/>
    <property type="evidence" value="ECO:0007669"/>
    <property type="project" value="TreeGrafter"/>
</dbReference>
<organism evidence="2 3">
    <name type="scientific">Flexivirga endophytica</name>
    <dbReference type="NCBI Taxonomy" id="1849103"/>
    <lineage>
        <taxon>Bacteria</taxon>
        <taxon>Bacillati</taxon>
        <taxon>Actinomycetota</taxon>
        <taxon>Actinomycetes</taxon>
        <taxon>Micrococcales</taxon>
        <taxon>Dermacoccaceae</taxon>
        <taxon>Flexivirga</taxon>
    </lineage>
</organism>
<accession>A0A916TJS4</accession>
<dbReference type="InterPro" id="IPR050276">
    <property type="entry name" value="MshD_Acetyltransferase"/>
</dbReference>
<dbReference type="SUPFAM" id="SSF55729">
    <property type="entry name" value="Acyl-CoA N-acyltransferases (Nat)"/>
    <property type="match status" value="1"/>
</dbReference>
<dbReference type="EMBL" id="BMHI01000009">
    <property type="protein sequence ID" value="GGB48052.1"/>
    <property type="molecule type" value="Genomic_DNA"/>
</dbReference>
<evidence type="ECO:0000313" key="3">
    <source>
        <dbReference type="Proteomes" id="UP000636793"/>
    </source>
</evidence>
<sequence length="155" mass="17182">MTQMIQLETVTDANWREGLNVRATAPQARYVAGYEPVLLVILAKSAVRAGGVDWWPFLIREGVQVVGVVTVADRRSHDGSLGIFHLLIDRHHQRQGLGRATVRRLVELGRHDQRCRALRLTVDPDNASAIALYESAGFTVMGTNNDGELQMTLPL</sequence>
<name>A0A916TJS4_9MICO</name>
<reference evidence="2" key="2">
    <citation type="submission" date="2020-09" db="EMBL/GenBank/DDBJ databases">
        <authorList>
            <person name="Sun Q."/>
            <person name="Zhou Y."/>
        </authorList>
    </citation>
    <scope>NUCLEOTIDE SEQUENCE</scope>
    <source>
        <strain evidence="2">CGMCC 1.15085</strain>
    </source>
</reference>